<dbReference type="AlphaFoldDB" id="A0A378I8W8"/>
<organism evidence="3 5">
    <name type="scientific">Legionella birminghamensis</name>
    <dbReference type="NCBI Taxonomy" id="28083"/>
    <lineage>
        <taxon>Bacteria</taxon>
        <taxon>Pseudomonadati</taxon>
        <taxon>Pseudomonadota</taxon>
        <taxon>Gammaproteobacteria</taxon>
        <taxon>Legionellales</taxon>
        <taxon>Legionellaceae</taxon>
        <taxon>Legionella</taxon>
    </lineage>
</organism>
<feature type="compositionally biased region" description="Polar residues" evidence="1">
    <location>
        <begin position="1"/>
        <end position="12"/>
    </location>
</feature>
<evidence type="ECO:0000313" key="3">
    <source>
        <dbReference type="EMBL" id="STX31235.1"/>
    </source>
</evidence>
<protein>
    <submittedName>
        <fullName evidence="3">Uncharacterized protein</fullName>
    </submittedName>
</protein>
<name>A0A378I8W8_9GAMM</name>
<dbReference type="EMBL" id="LNXT01000048">
    <property type="protein sequence ID" value="KTC68055.1"/>
    <property type="molecule type" value="Genomic_DNA"/>
</dbReference>
<reference evidence="2 4" key="1">
    <citation type="submission" date="2015-11" db="EMBL/GenBank/DDBJ databases">
        <title>Genomic analysis of 38 Legionella species identifies large and diverse effector repertoires.</title>
        <authorList>
            <person name="Burstein D."/>
            <person name="Amaro F."/>
            <person name="Zusman T."/>
            <person name="Lifshitz Z."/>
            <person name="Cohen O."/>
            <person name="Gilbert J.A."/>
            <person name="Pupko T."/>
            <person name="Shuman H.A."/>
            <person name="Segal G."/>
        </authorList>
    </citation>
    <scope>NUCLEOTIDE SEQUENCE [LARGE SCALE GENOMIC DNA]</scope>
    <source>
        <strain evidence="2 4">CDC#1407-AL-14</strain>
    </source>
</reference>
<reference evidence="3 5" key="2">
    <citation type="submission" date="2018-06" db="EMBL/GenBank/DDBJ databases">
        <authorList>
            <consortium name="Pathogen Informatics"/>
            <person name="Doyle S."/>
        </authorList>
    </citation>
    <scope>NUCLEOTIDE SEQUENCE [LARGE SCALE GENOMIC DNA]</scope>
    <source>
        <strain evidence="3 5">NCTC12437</strain>
    </source>
</reference>
<evidence type="ECO:0000313" key="5">
    <source>
        <dbReference type="Proteomes" id="UP000255066"/>
    </source>
</evidence>
<dbReference type="Proteomes" id="UP000255066">
    <property type="component" value="Unassembled WGS sequence"/>
</dbReference>
<proteinExistence type="predicted"/>
<dbReference type="EMBL" id="UGNW01000001">
    <property type="protein sequence ID" value="STX31235.1"/>
    <property type="molecule type" value="Genomic_DNA"/>
</dbReference>
<feature type="region of interest" description="Disordered" evidence="1">
    <location>
        <begin position="1"/>
        <end position="21"/>
    </location>
</feature>
<feature type="region of interest" description="Disordered" evidence="1">
    <location>
        <begin position="927"/>
        <end position="953"/>
    </location>
</feature>
<evidence type="ECO:0000256" key="1">
    <source>
        <dbReference type="SAM" id="MobiDB-lite"/>
    </source>
</evidence>
<evidence type="ECO:0000313" key="4">
    <source>
        <dbReference type="Proteomes" id="UP000054735"/>
    </source>
</evidence>
<accession>A0A378I8W8</accession>
<gene>
    <name evidence="2" type="ORF">Lbir_2657</name>
    <name evidence="3" type="ORF">NCTC12437_01006</name>
</gene>
<dbReference type="STRING" id="28083.Lbir_2657"/>
<keyword evidence="4" id="KW-1185">Reference proteome</keyword>
<dbReference type="Proteomes" id="UP000054735">
    <property type="component" value="Unassembled WGS sequence"/>
</dbReference>
<feature type="region of interest" description="Disordered" evidence="1">
    <location>
        <begin position="966"/>
        <end position="993"/>
    </location>
</feature>
<sequence length="993" mass="113210">MRSKTESTTGQTIKPEPKNLQVNPEEFAKKLLEFIPANINKIIDEAEKEYLAKGKNKTREDSFKDIKNELARFHDLNSCLEIFDKFIGTGTWKTNSANTRMIIAAIRCYMEEHSEEYQERDNYFLRAHIVSPVTEALRALIATQKKVKKATEVQITEKDKELEKKREVIFSRLPDVKLFWDIGKIDEVLDKARDYQSINPGHHIFLIRPEPNWQLFWVNLNGARNALPIPKNMLDILYNLGGKFPAEGSDAHSKLKVCCKESLDDSINIYLFREPLEAKKFASEHPDKHSFYLKCSEQATPAKNYKWGVKALEAAKPEYRSLYLEKGENDSLNYVVTRKGSECRLILQSTRPTVEDPAYDNLNFAYILTTDNRLFYLKRLNDGRLEIQQLELIKDGLAILKKEFEIKKGVFLDSVKLELKEKSRVVVEELRRTQKDILESVANFVPEVPMVKGVINKKDFNSDENWEVLCNALEKGSLPEDPQKEILNNLLEITARKKHTVLTPAKWQLSSYDHQGRVSHMALTNEILREITGPKAAEIPPEESHKFYNLKIALNKLVLQQLDKINLQINPDLSRTFNLSTTYVFHDGIPVYFFADEKAISENFLARLHAACIVTGSGKFLYHSRGEPLRELTASNEAFSGLKQALNLDWSVSLEKGLLITKLTDTQLQIIEKMTENKLVSSYALDWYDTLALEPHSLPLAQYPLLQECLRKENTSNTADPHKIKLFLQPIQIRRLVEASKSKTVQSILESQIRNLMHSPEALAGKTVTTEANPTLGNKASSSSSRNVVANSAKTSSCQLMNTFTPDSNHVYTEFPICSFLLSREDWKLYYFDALNRCFPVEWADFPDIKATIELWQSSEHVVTEEEHEKLEMLLAKISIKKSLEREKFTEVEKYFLARNKGSAPQLPLNEKDSAEVQAVETASQLLVESESELDPGKSTVPPPPPPPKIKKLDPARMSQLSQLIFFPNRGEEPAGENAKADIASTPKMDSTC</sequence>
<evidence type="ECO:0000313" key="2">
    <source>
        <dbReference type="EMBL" id="KTC68055.1"/>
    </source>
</evidence>
<dbReference type="OrthoDB" id="5650240at2"/>
<dbReference type="RefSeq" id="WP_058524651.1">
    <property type="nucleotide sequence ID" value="NZ_CAAAHV010000013.1"/>
</dbReference>